<organism evidence="4 5">
    <name type="scientific">Exophiala bonariae</name>
    <dbReference type="NCBI Taxonomy" id="1690606"/>
    <lineage>
        <taxon>Eukaryota</taxon>
        <taxon>Fungi</taxon>
        <taxon>Dikarya</taxon>
        <taxon>Ascomycota</taxon>
        <taxon>Pezizomycotina</taxon>
        <taxon>Eurotiomycetes</taxon>
        <taxon>Chaetothyriomycetidae</taxon>
        <taxon>Chaetothyriales</taxon>
        <taxon>Herpotrichiellaceae</taxon>
        <taxon>Exophiala</taxon>
    </lineage>
</organism>
<sequence length="188" mass="19805">MKTTSIAFIAAAFSSLAAASPIDSRGSKWAEWDNSPFYFTSVYKVVATPDQVINGTTVTPGEPGAIGYYNYGINSELNVICYNITLKGVTGDYQSPARTATHIHQAAKGASGPPRIAFPNPSPVSNDPKVVRRSVGCLTGPFLTGVLSNGVDTGTGFTVKQIEDNPAGFFTDSHTVKYVPGVVRGQLA</sequence>
<dbReference type="AlphaFoldDB" id="A0AAV9MWN5"/>
<evidence type="ECO:0000313" key="4">
    <source>
        <dbReference type="EMBL" id="KAK5046126.1"/>
    </source>
</evidence>
<name>A0AAV9MWN5_9EURO</name>
<evidence type="ECO:0000259" key="3">
    <source>
        <dbReference type="SMART" id="SM00754"/>
    </source>
</evidence>
<dbReference type="Pfam" id="PF07452">
    <property type="entry name" value="CHRD"/>
    <property type="match status" value="1"/>
</dbReference>
<feature type="chain" id="PRO_5043575213" description="CHRD domain-containing protein" evidence="2">
    <location>
        <begin position="20"/>
        <end position="188"/>
    </location>
</feature>
<dbReference type="SMART" id="SM00754">
    <property type="entry name" value="CHRD"/>
    <property type="match status" value="1"/>
</dbReference>
<evidence type="ECO:0000313" key="5">
    <source>
        <dbReference type="Proteomes" id="UP001358417"/>
    </source>
</evidence>
<evidence type="ECO:0000256" key="1">
    <source>
        <dbReference type="SAM" id="MobiDB-lite"/>
    </source>
</evidence>
<reference evidence="4 5" key="1">
    <citation type="submission" date="2023-08" db="EMBL/GenBank/DDBJ databases">
        <title>Black Yeasts Isolated from many extreme environments.</title>
        <authorList>
            <person name="Coleine C."/>
            <person name="Stajich J.E."/>
            <person name="Selbmann L."/>
        </authorList>
    </citation>
    <scope>NUCLEOTIDE SEQUENCE [LARGE SCALE GENOMIC DNA]</scope>
    <source>
        <strain evidence="4 5">CCFEE 5792</strain>
    </source>
</reference>
<accession>A0AAV9MWN5</accession>
<keyword evidence="2" id="KW-0732">Signal</keyword>
<feature type="signal peptide" evidence="2">
    <location>
        <begin position="1"/>
        <end position="19"/>
    </location>
</feature>
<gene>
    <name evidence="4" type="ORF">LTR84_008583</name>
</gene>
<dbReference type="GeneID" id="89976746"/>
<feature type="region of interest" description="Disordered" evidence="1">
    <location>
        <begin position="103"/>
        <end position="127"/>
    </location>
</feature>
<protein>
    <recommendedName>
        <fullName evidence="3">CHRD domain-containing protein</fullName>
    </recommendedName>
</protein>
<dbReference type="InterPro" id="IPR010895">
    <property type="entry name" value="CHRD"/>
</dbReference>
<feature type="domain" description="CHRD" evidence="3">
    <location>
        <begin position="41"/>
        <end position="188"/>
    </location>
</feature>
<keyword evidence="5" id="KW-1185">Reference proteome</keyword>
<comment type="caution">
    <text evidence="4">The sequence shown here is derived from an EMBL/GenBank/DDBJ whole genome shotgun (WGS) entry which is preliminary data.</text>
</comment>
<evidence type="ECO:0000256" key="2">
    <source>
        <dbReference type="SAM" id="SignalP"/>
    </source>
</evidence>
<dbReference type="Proteomes" id="UP001358417">
    <property type="component" value="Unassembled WGS sequence"/>
</dbReference>
<dbReference type="RefSeq" id="XP_064701725.1">
    <property type="nucleotide sequence ID" value="XM_064852128.1"/>
</dbReference>
<dbReference type="EMBL" id="JAVRRD010000032">
    <property type="protein sequence ID" value="KAK5046126.1"/>
    <property type="molecule type" value="Genomic_DNA"/>
</dbReference>
<proteinExistence type="predicted"/>